<evidence type="ECO:0008006" key="3">
    <source>
        <dbReference type="Google" id="ProtNLM"/>
    </source>
</evidence>
<feature type="chain" id="PRO_5007284418" description="Secreted protein" evidence="1">
    <location>
        <begin position="21"/>
        <end position="101"/>
    </location>
</feature>
<reference evidence="2" key="1">
    <citation type="journal article" date="2016" name="Ticks Tick Borne Dis.">
        <title>De novo assembly and annotation of the salivary gland transcriptome of Rhipicephalus appendiculatus male and female ticks during blood feeding.</title>
        <authorList>
            <person name="de Castro M.H."/>
            <person name="de Klerk D."/>
            <person name="Pienaar R."/>
            <person name="Latif A.A."/>
            <person name="Rees D.J."/>
            <person name="Mans B.J."/>
        </authorList>
    </citation>
    <scope>NUCLEOTIDE SEQUENCE</scope>
    <source>
        <tissue evidence="2">Salivary glands</tissue>
    </source>
</reference>
<dbReference type="AlphaFoldDB" id="A0A131Y9F0"/>
<dbReference type="EMBL" id="GEDV01012658">
    <property type="protein sequence ID" value="JAP75899.1"/>
    <property type="molecule type" value="Transcribed_RNA"/>
</dbReference>
<evidence type="ECO:0000313" key="2">
    <source>
        <dbReference type="EMBL" id="JAP75899.1"/>
    </source>
</evidence>
<accession>A0A131Y9F0</accession>
<organism evidence="2">
    <name type="scientific">Rhipicephalus appendiculatus</name>
    <name type="common">Brown ear tick</name>
    <dbReference type="NCBI Taxonomy" id="34631"/>
    <lineage>
        <taxon>Eukaryota</taxon>
        <taxon>Metazoa</taxon>
        <taxon>Ecdysozoa</taxon>
        <taxon>Arthropoda</taxon>
        <taxon>Chelicerata</taxon>
        <taxon>Arachnida</taxon>
        <taxon>Acari</taxon>
        <taxon>Parasitiformes</taxon>
        <taxon>Ixodida</taxon>
        <taxon>Ixodoidea</taxon>
        <taxon>Ixodidae</taxon>
        <taxon>Rhipicephalinae</taxon>
        <taxon>Rhipicephalus</taxon>
        <taxon>Rhipicephalus</taxon>
    </lineage>
</organism>
<name>A0A131Y9F0_RHIAP</name>
<feature type="signal peptide" evidence="1">
    <location>
        <begin position="1"/>
        <end position="20"/>
    </location>
</feature>
<protein>
    <recommendedName>
        <fullName evidence="3">Secreted protein</fullName>
    </recommendedName>
</protein>
<evidence type="ECO:0000256" key="1">
    <source>
        <dbReference type="SAM" id="SignalP"/>
    </source>
</evidence>
<sequence length="101" mass="11149">MIDNMTATSFLLFLVPLCLASLTSSLGRYLFKCRIDNAPLQTLCSCFLPVSKRHLLPVMLTPHFGLPAVAASIPNMMHMFTINSKKECSRIVQGPFKAFSG</sequence>
<keyword evidence="1" id="KW-0732">Signal</keyword>
<proteinExistence type="predicted"/>